<evidence type="ECO:0000256" key="9">
    <source>
        <dbReference type="ARBA" id="ARBA00023242"/>
    </source>
</evidence>
<dbReference type="InterPro" id="IPR056575">
    <property type="entry name" value="WH_MCM3_C"/>
</dbReference>
<keyword evidence="5 11" id="KW-0378">Hydrolase</keyword>
<dbReference type="PRINTS" id="PR01657">
    <property type="entry name" value="MCMFAMILY"/>
</dbReference>
<dbReference type="OrthoDB" id="1882346at2759"/>
<dbReference type="InterPro" id="IPR012340">
    <property type="entry name" value="NA-bd_OB-fold"/>
</dbReference>
<evidence type="ECO:0000256" key="7">
    <source>
        <dbReference type="ARBA" id="ARBA00022840"/>
    </source>
</evidence>
<dbReference type="PANTHER" id="PTHR11630:SF46">
    <property type="entry name" value="DNA REPLICATION LICENSING FACTOR MCM3-RELATED"/>
    <property type="match status" value="1"/>
</dbReference>
<feature type="region of interest" description="Disordered" evidence="12">
    <location>
        <begin position="797"/>
        <end position="907"/>
    </location>
</feature>
<dbReference type="Proteomes" id="UP000039324">
    <property type="component" value="Unassembled WGS sequence"/>
</dbReference>
<feature type="domain" description="N-acetyltransferase" evidence="14">
    <location>
        <begin position="13"/>
        <end position="153"/>
    </location>
</feature>
<dbReference type="GO" id="GO:0000727">
    <property type="term" value="P:double-strand break repair via break-induced replication"/>
    <property type="evidence" value="ECO:0007669"/>
    <property type="project" value="TreeGrafter"/>
</dbReference>
<keyword evidence="8 10" id="KW-0238">DNA-binding</keyword>
<dbReference type="SMART" id="SM00382">
    <property type="entry name" value="AAA"/>
    <property type="match status" value="1"/>
</dbReference>
<dbReference type="GO" id="GO:0005634">
    <property type="term" value="C:nucleus"/>
    <property type="evidence" value="ECO:0007669"/>
    <property type="project" value="UniProtKB-SubCell"/>
</dbReference>
<sequence length="980" mass="108618">MAVEYRFFSARESASRDLYDKERALRFEWLRKPLGGEHAAKGEAEEFPFEKDSVHLVATMDGNVIGCVLFHPDGRGSGRLFQMAVDERYRGRGIGAQLVRRLEQHLRDIGLTEVTLHAREYAAGFYRTLGYEQYGDPFEEVGIPHCHMRPRGLDVNDPEYQANKRMFGELLESETARLNYRSRIQDVIQKDLPRLIVDMNDLRLFRPDIAQRLLTQPMPLIPPFEDALNFVASHLRDDIVKPTAKPPAPLRIGLTGSFGSHRVTPRQLNSTMISSMVCVEGIVTRCSLVRPKIVTSVHYCPTTQKFSSQSYTDATSFGTNIRSSPFLPKKDDEGNPLTTEFGLCTYKDHQSITIQEMPERSPPGQMPCSIEVVVDDDLVDTCKPGDRVQIVGVFRALAPSAATGRTTFRTIIVANNVQRIGSEARAAKPLTADDISAITKISKRSDVFELLAKSVSPSIYGHEFIKKAIMLTLIGGAEKNLPNGTHLRGDINMLMVGDPSTAKSQLLRSVLNIAPLAISTTGRGSSGVGLTAAVTQDSETGERRLEAGAMVLADRGVVCIDEFDKMSDGDRTAIHEVMEQQTVTIAKAGIHTSLHARCSVVAAANPIYGQYDEKLPPHKNIGLPDSLLSRFDLLFIVLDQMDPAIDSAIATHVLGLHQFVTSTTSTFDSVDDDADAANDNEGDGTEIFQKYNKNLHGSTTGDVLTSEFLKKYIQYVKAKPAMPKLSTESCDFITEAYSKLRMREDQTLPVTARLLETLIRLSTAHARCRLAKEIGLVDCERALEILQYAMYTEVAAGHGRGEAQDSDVDEGGDDDDDDDDEGRPPLSRVSKEACQVGLEATTARRSRRHRSQEASPSDAREIQASDSMLGEVASPEENVKKPRLQESFEDDSQGERDNTQSSGSALDRQRFNQFQRLLVRYVSDNRLNPCPIQQAIDGVNAALRETGSSLEFTRPEVESYLVILQNQNRVMCLEDEIHFT</sequence>
<evidence type="ECO:0000256" key="12">
    <source>
        <dbReference type="SAM" id="MobiDB-lite"/>
    </source>
</evidence>
<organism evidence="15 16">
    <name type="scientific">Plasmodiophora brassicae</name>
    <name type="common">Clubroot disease agent</name>
    <dbReference type="NCBI Taxonomy" id="37360"/>
    <lineage>
        <taxon>Eukaryota</taxon>
        <taxon>Sar</taxon>
        <taxon>Rhizaria</taxon>
        <taxon>Endomyxa</taxon>
        <taxon>Phytomyxea</taxon>
        <taxon>Plasmodiophorida</taxon>
        <taxon>Plasmodiophoridae</taxon>
        <taxon>Plasmodiophora</taxon>
    </lineage>
</organism>
<dbReference type="PROSITE" id="PS00847">
    <property type="entry name" value="MCM_1"/>
    <property type="match status" value="1"/>
</dbReference>
<protein>
    <recommendedName>
        <fullName evidence="11">DNA replication licensing factor MCM3</fullName>
        <ecNumber evidence="11">3.6.4.12</ecNumber>
    </recommendedName>
</protein>
<dbReference type="AlphaFoldDB" id="A0A0G4IKD1"/>
<dbReference type="Pfam" id="PF00493">
    <property type="entry name" value="MCM"/>
    <property type="match status" value="1"/>
</dbReference>
<dbReference type="SUPFAM" id="SSF52540">
    <property type="entry name" value="P-loop containing nucleoside triphosphate hydrolases"/>
    <property type="match status" value="1"/>
</dbReference>
<dbReference type="InterPro" id="IPR027417">
    <property type="entry name" value="P-loop_NTPase"/>
</dbReference>
<reference evidence="15 16" key="1">
    <citation type="submission" date="2015-02" db="EMBL/GenBank/DDBJ databases">
        <authorList>
            <person name="Chooi Y.-H."/>
        </authorList>
    </citation>
    <scope>NUCLEOTIDE SEQUENCE [LARGE SCALE GENOMIC DNA]</scope>
    <source>
        <strain evidence="15">E3</strain>
    </source>
</reference>
<keyword evidence="4 10" id="KW-0547">Nucleotide-binding</keyword>
<dbReference type="OMA" id="NVYPQED"/>
<keyword evidence="7 10" id="KW-0067">ATP-binding</keyword>
<feature type="compositionally biased region" description="Basic and acidic residues" evidence="12">
    <location>
        <begin position="877"/>
        <end position="886"/>
    </location>
</feature>
<evidence type="ECO:0000256" key="6">
    <source>
        <dbReference type="ARBA" id="ARBA00022806"/>
    </source>
</evidence>
<evidence type="ECO:0000259" key="13">
    <source>
        <dbReference type="PROSITE" id="PS50051"/>
    </source>
</evidence>
<comment type="similarity">
    <text evidence="2 10">Belongs to the MCM family.</text>
</comment>
<evidence type="ECO:0000256" key="8">
    <source>
        <dbReference type="ARBA" id="ARBA00023125"/>
    </source>
</evidence>
<dbReference type="SUPFAM" id="SSF50249">
    <property type="entry name" value="Nucleic acid-binding proteins"/>
    <property type="match status" value="1"/>
</dbReference>
<dbReference type="GO" id="GO:0016887">
    <property type="term" value="F:ATP hydrolysis activity"/>
    <property type="evidence" value="ECO:0007669"/>
    <property type="project" value="RHEA"/>
</dbReference>
<proteinExistence type="inferred from homology"/>
<accession>A0A0G4IKD1</accession>
<comment type="subunit">
    <text evidence="11">Component of the MCM2-7 complex.</text>
</comment>
<dbReference type="InterPro" id="IPR003593">
    <property type="entry name" value="AAA+_ATPase"/>
</dbReference>
<dbReference type="InterPro" id="IPR018525">
    <property type="entry name" value="MCM_CS"/>
</dbReference>
<dbReference type="Pfam" id="PF14551">
    <property type="entry name" value="MCM_N"/>
    <property type="match status" value="1"/>
</dbReference>
<dbReference type="Pfam" id="PF13673">
    <property type="entry name" value="Acetyltransf_10"/>
    <property type="match status" value="1"/>
</dbReference>
<dbReference type="CDD" id="cd04301">
    <property type="entry name" value="NAT_SF"/>
    <property type="match status" value="1"/>
</dbReference>
<dbReference type="EMBL" id="CDSF01000035">
    <property type="protein sequence ID" value="CEO95716.1"/>
    <property type="molecule type" value="Genomic_DNA"/>
</dbReference>
<dbReference type="GO" id="GO:0006271">
    <property type="term" value="P:DNA strand elongation involved in DNA replication"/>
    <property type="evidence" value="ECO:0007669"/>
    <property type="project" value="TreeGrafter"/>
</dbReference>
<gene>
    <name evidence="15" type="ORF">PBRA_004429</name>
</gene>
<dbReference type="InterPro" id="IPR041562">
    <property type="entry name" value="MCM_lid"/>
</dbReference>
<dbReference type="Pfam" id="PF17207">
    <property type="entry name" value="MCM_OB"/>
    <property type="match status" value="1"/>
</dbReference>
<dbReference type="Gene3D" id="3.40.630.30">
    <property type="match status" value="1"/>
</dbReference>
<dbReference type="Gene3D" id="2.20.28.10">
    <property type="match status" value="1"/>
</dbReference>
<dbReference type="GO" id="GO:0016747">
    <property type="term" value="F:acyltransferase activity, transferring groups other than amino-acyl groups"/>
    <property type="evidence" value="ECO:0007669"/>
    <property type="project" value="InterPro"/>
</dbReference>
<evidence type="ECO:0000313" key="16">
    <source>
        <dbReference type="Proteomes" id="UP000039324"/>
    </source>
</evidence>
<dbReference type="PRINTS" id="PR01659">
    <property type="entry name" value="MCMPROTEIN3"/>
</dbReference>
<dbReference type="SMART" id="SM00350">
    <property type="entry name" value="MCM"/>
    <property type="match status" value="1"/>
</dbReference>
<evidence type="ECO:0000256" key="2">
    <source>
        <dbReference type="ARBA" id="ARBA00008010"/>
    </source>
</evidence>
<dbReference type="PANTHER" id="PTHR11630">
    <property type="entry name" value="DNA REPLICATION LICENSING FACTOR MCM FAMILY MEMBER"/>
    <property type="match status" value="1"/>
</dbReference>
<evidence type="ECO:0000256" key="3">
    <source>
        <dbReference type="ARBA" id="ARBA00022705"/>
    </source>
</evidence>
<dbReference type="GO" id="GO:0017116">
    <property type="term" value="F:single-stranded DNA helicase activity"/>
    <property type="evidence" value="ECO:0007669"/>
    <property type="project" value="TreeGrafter"/>
</dbReference>
<dbReference type="InterPro" id="IPR031327">
    <property type="entry name" value="MCM"/>
</dbReference>
<evidence type="ECO:0000256" key="11">
    <source>
        <dbReference type="RuleBase" id="RU368061"/>
    </source>
</evidence>
<dbReference type="Gene3D" id="3.30.1640.10">
    <property type="entry name" value="mini-chromosome maintenance (MCM) complex, chain A, domain 1"/>
    <property type="match status" value="1"/>
</dbReference>
<comment type="catalytic activity">
    <reaction evidence="11">
        <text>ATP + H2O = ADP + phosphate + H(+)</text>
        <dbReference type="Rhea" id="RHEA:13065"/>
        <dbReference type="ChEBI" id="CHEBI:15377"/>
        <dbReference type="ChEBI" id="CHEBI:15378"/>
        <dbReference type="ChEBI" id="CHEBI:30616"/>
        <dbReference type="ChEBI" id="CHEBI:43474"/>
        <dbReference type="ChEBI" id="CHEBI:456216"/>
        <dbReference type="EC" id="3.6.4.12"/>
    </reaction>
</comment>
<evidence type="ECO:0000259" key="14">
    <source>
        <dbReference type="PROSITE" id="PS51186"/>
    </source>
</evidence>
<dbReference type="InterPro" id="IPR033762">
    <property type="entry name" value="MCM_OB"/>
</dbReference>
<dbReference type="Gene3D" id="3.40.50.300">
    <property type="entry name" value="P-loop containing nucleotide triphosphate hydrolases"/>
    <property type="match status" value="1"/>
</dbReference>
<dbReference type="InterPro" id="IPR027925">
    <property type="entry name" value="MCM_N"/>
</dbReference>
<dbReference type="GO" id="GO:1902975">
    <property type="term" value="P:mitotic DNA replication initiation"/>
    <property type="evidence" value="ECO:0007669"/>
    <property type="project" value="TreeGrafter"/>
</dbReference>
<dbReference type="Pfam" id="PF17855">
    <property type="entry name" value="MCM_lid"/>
    <property type="match status" value="1"/>
</dbReference>
<evidence type="ECO:0000256" key="10">
    <source>
        <dbReference type="RuleBase" id="RU004070"/>
    </source>
</evidence>
<dbReference type="Gene3D" id="2.40.50.140">
    <property type="entry name" value="Nucleic acid-binding proteins"/>
    <property type="match status" value="1"/>
</dbReference>
<dbReference type="STRING" id="37360.A0A0G4IKD1"/>
<evidence type="ECO:0000256" key="1">
    <source>
        <dbReference type="ARBA" id="ARBA00004123"/>
    </source>
</evidence>
<comment type="subcellular location">
    <subcellularLocation>
        <location evidence="1 11">Nucleus</location>
    </subcellularLocation>
</comment>
<feature type="compositionally biased region" description="Acidic residues" evidence="12">
    <location>
        <begin position="804"/>
        <end position="821"/>
    </location>
</feature>
<dbReference type="PROSITE" id="PS51186">
    <property type="entry name" value="GNAT"/>
    <property type="match status" value="1"/>
</dbReference>
<keyword evidence="3 11" id="KW-0235">DNA replication</keyword>
<dbReference type="GO" id="GO:0003697">
    <property type="term" value="F:single-stranded DNA binding"/>
    <property type="evidence" value="ECO:0007669"/>
    <property type="project" value="TreeGrafter"/>
</dbReference>
<dbReference type="PROSITE" id="PS50051">
    <property type="entry name" value="MCM_2"/>
    <property type="match status" value="1"/>
</dbReference>
<dbReference type="GO" id="GO:0042555">
    <property type="term" value="C:MCM complex"/>
    <property type="evidence" value="ECO:0007669"/>
    <property type="project" value="UniProtKB-UniRule"/>
</dbReference>
<dbReference type="InterPro" id="IPR001208">
    <property type="entry name" value="MCM_dom"/>
</dbReference>
<dbReference type="Pfam" id="PF23191">
    <property type="entry name" value="WHD_MCM3_C"/>
    <property type="match status" value="1"/>
</dbReference>
<keyword evidence="6 11" id="KW-0347">Helicase</keyword>
<evidence type="ECO:0000313" key="15">
    <source>
        <dbReference type="EMBL" id="CEO95716.1"/>
    </source>
</evidence>
<dbReference type="InterPro" id="IPR008046">
    <property type="entry name" value="Mcm3"/>
</dbReference>
<dbReference type="SUPFAM" id="SSF55729">
    <property type="entry name" value="Acyl-CoA N-acyltransferases (Nat)"/>
    <property type="match status" value="1"/>
</dbReference>
<name>A0A0G4IKD1_PLABS</name>
<dbReference type="InterPro" id="IPR016181">
    <property type="entry name" value="Acyl_CoA_acyltransferase"/>
</dbReference>
<evidence type="ECO:0000256" key="4">
    <source>
        <dbReference type="ARBA" id="ARBA00022741"/>
    </source>
</evidence>
<evidence type="ECO:0000256" key="5">
    <source>
        <dbReference type="ARBA" id="ARBA00022801"/>
    </source>
</evidence>
<keyword evidence="9 11" id="KW-0539">Nucleus</keyword>
<feature type="domain" description="MCM C-terminal AAA(+) ATPase" evidence="13">
    <location>
        <begin position="447"/>
        <end position="653"/>
    </location>
</feature>
<comment type="function">
    <text evidence="11">Acts as component of the MCM2-7 complex (MCM complex) which is the replicative helicase essential for 'once per cell cycle' DNA replication initiation and elongation in eukaryotic cells. The active ATPase sites in the MCM2-7 ring are formed through the interaction surfaces of two neighboring subunits such that a critical structure of a conserved arginine finger motif is provided in trans relative to the ATP-binding site of the Walker A box of the adjacent subunit. The six ATPase active sites, however, are likely to contribute differentially to the complex helicase activity.</text>
</comment>
<dbReference type="EC" id="3.6.4.12" evidence="11"/>
<dbReference type="InterPro" id="IPR000182">
    <property type="entry name" value="GNAT_dom"/>
</dbReference>
<dbReference type="GO" id="GO:0005524">
    <property type="term" value="F:ATP binding"/>
    <property type="evidence" value="ECO:0007669"/>
    <property type="project" value="UniProtKB-UniRule"/>
</dbReference>
<keyword evidence="16" id="KW-1185">Reference proteome</keyword>